<dbReference type="InterPro" id="IPR012337">
    <property type="entry name" value="RNaseH-like_sf"/>
</dbReference>
<dbReference type="CDD" id="cd09274">
    <property type="entry name" value="RNase_HI_RT_Ty3"/>
    <property type="match status" value="1"/>
</dbReference>
<dbReference type="EMBL" id="QGNW01000002">
    <property type="protein sequence ID" value="RVX22781.1"/>
    <property type="molecule type" value="Genomic_DNA"/>
</dbReference>
<dbReference type="Gene3D" id="3.30.420.10">
    <property type="entry name" value="Ribonuclease H-like superfamily/Ribonuclease H"/>
    <property type="match status" value="1"/>
</dbReference>
<dbReference type="GO" id="GO:0003676">
    <property type="term" value="F:nucleic acid binding"/>
    <property type="evidence" value="ECO:0007669"/>
    <property type="project" value="InterPro"/>
</dbReference>
<evidence type="ECO:0000256" key="2">
    <source>
        <dbReference type="ARBA" id="ARBA00022695"/>
    </source>
</evidence>
<evidence type="ECO:0000256" key="6">
    <source>
        <dbReference type="ARBA" id="ARBA00022918"/>
    </source>
</evidence>
<reference evidence="8 9" key="1">
    <citation type="journal article" date="2018" name="PLoS Genet.">
        <title>Population sequencing reveals clonal diversity and ancestral inbreeding in the grapevine cultivar Chardonnay.</title>
        <authorList>
            <person name="Roach M.J."/>
            <person name="Johnson D.L."/>
            <person name="Bohlmann J."/>
            <person name="van Vuuren H.J."/>
            <person name="Jones S.J."/>
            <person name="Pretorius I.S."/>
            <person name="Schmidt S.A."/>
            <person name="Borneman A.R."/>
        </authorList>
    </citation>
    <scope>NUCLEOTIDE SEQUENCE [LARGE SCALE GENOMIC DNA]</scope>
    <source>
        <strain evidence="9">cv. Chardonnay</strain>
        <tissue evidence="8">Leaf</tissue>
    </source>
</reference>
<evidence type="ECO:0000313" key="8">
    <source>
        <dbReference type="EMBL" id="RVX22781.1"/>
    </source>
</evidence>
<dbReference type="GO" id="GO:0015074">
    <property type="term" value="P:DNA integration"/>
    <property type="evidence" value="ECO:0007669"/>
    <property type="project" value="InterPro"/>
</dbReference>
<evidence type="ECO:0000313" key="9">
    <source>
        <dbReference type="Proteomes" id="UP000288805"/>
    </source>
</evidence>
<keyword evidence="3" id="KW-0540">Nuclease</keyword>
<feature type="domain" description="Integrase catalytic" evidence="7">
    <location>
        <begin position="177"/>
        <end position="315"/>
    </location>
</feature>
<organism evidence="8 9">
    <name type="scientific">Vitis vinifera</name>
    <name type="common">Grape</name>
    <dbReference type="NCBI Taxonomy" id="29760"/>
    <lineage>
        <taxon>Eukaryota</taxon>
        <taxon>Viridiplantae</taxon>
        <taxon>Streptophyta</taxon>
        <taxon>Embryophyta</taxon>
        <taxon>Tracheophyta</taxon>
        <taxon>Spermatophyta</taxon>
        <taxon>Magnoliopsida</taxon>
        <taxon>eudicotyledons</taxon>
        <taxon>Gunneridae</taxon>
        <taxon>Pentapetalae</taxon>
        <taxon>rosids</taxon>
        <taxon>Vitales</taxon>
        <taxon>Vitaceae</taxon>
        <taxon>Viteae</taxon>
        <taxon>Vitis</taxon>
    </lineage>
</organism>
<accession>A0A438KNK0</accession>
<dbReference type="Pfam" id="PF00665">
    <property type="entry name" value="rve"/>
    <property type="match status" value="1"/>
</dbReference>
<dbReference type="SUPFAM" id="SSF56672">
    <property type="entry name" value="DNA/RNA polymerases"/>
    <property type="match status" value="1"/>
</dbReference>
<dbReference type="Pfam" id="PF17917">
    <property type="entry name" value="RT_RNaseH"/>
    <property type="match status" value="1"/>
</dbReference>
<dbReference type="PANTHER" id="PTHR34072:SF57">
    <property type="entry name" value="RNA-DIRECTED DNA POLYMERASE"/>
    <property type="match status" value="1"/>
</dbReference>
<gene>
    <name evidence="8" type="primary">pol_1287</name>
    <name evidence="8" type="ORF">CK203_008466</name>
</gene>
<dbReference type="InterPro" id="IPR043502">
    <property type="entry name" value="DNA/RNA_pol_sf"/>
</dbReference>
<dbReference type="GO" id="GO:0003964">
    <property type="term" value="F:RNA-directed DNA polymerase activity"/>
    <property type="evidence" value="ECO:0007669"/>
    <property type="project" value="UniProtKB-KW"/>
</dbReference>
<evidence type="ECO:0000256" key="4">
    <source>
        <dbReference type="ARBA" id="ARBA00022759"/>
    </source>
</evidence>
<comment type="caution">
    <text evidence="8">The sequence shown here is derived from an EMBL/GenBank/DDBJ whole genome shotgun (WGS) entry which is preliminary data.</text>
</comment>
<dbReference type="InterPro" id="IPR041373">
    <property type="entry name" value="RT_RNaseH"/>
</dbReference>
<dbReference type="InterPro" id="IPR036397">
    <property type="entry name" value="RNaseH_sf"/>
</dbReference>
<dbReference type="AlphaFoldDB" id="A0A438KNK0"/>
<evidence type="ECO:0000256" key="5">
    <source>
        <dbReference type="ARBA" id="ARBA00022801"/>
    </source>
</evidence>
<dbReference type="GO" id="GO:0004519">
    <property type="term" value="F:endonuclease activity"/>
    <property type="evidence" value="ECO:0007669"/>
    <property type="project" value="UniProtKB-KW"/>
</dbReference>
<dbReference type="GO" id="GO:0016787">
    <property type="term" value="F:hydrolase activity"/>
    <property type="evidence" value="ECO:0007669"/>
    <property type="project" value="UniProtKB-KW"/>
</dbReference>
<evidence type="ECO:0000256" key="3">
    <source>
        <dbReference type="ARBA" id="ARBA00022722"/>
    </source>
</evidence>
<dbReference type="PROSITE" id="PS50994">
    <property type="entry name" value="INTEGRASE"/>
    <property type="match status" value="1"/>
</dbReference>
<keyword evidence="2" id="KW-0548">Nucleotidyltransferase</keyword>
<evidence type="ECO:0000259" key="7">
    <source>
        <dbReference type="PROSITE" id="PS50994"/>
    </source>
</evidence>
<evidence type="ECO:0000256" key="1">
    <source>
        <dbReference type="ARBA" id="ARBA00022679"/>
    </source>
</evidence>
<dbReference type="Proteomes" id="UP000288805">
    <property type="component" value="Unassembled WGS sequence"/>
</dbReference>
<keyword evidence="6" id="KW-0695">RNA-directed DNA polymerase</keyword>
<sequence length="315" mass="35923">MGESTQVVPKKSGITVVQNDKGEEVATRLILGAVLGQREDGKPYVIYYASKTLNKAQRNYTTTEKELLAVVFALDKFRAYLVGSFIVVFTNHSALKYLLTKQDAKARLIRWILLLQEFNLQIKDKKEVENVVADHLSRLAIVHNSHGLPINDDFLEESLMLLEDAPWYAHIANYLVTGEVPNQIIRKCIPEQEQQGILSHCHESAYYISKWVEAIPCKYNDHRVVLKFLKENIFSRFGVPKAIISDGGTHFCNKPFETLLVKYGVKHKVATPYHPQTSGQVELANREIKNILMKVVNTSSRDWSVKLHDSLRAYK</sequence>
<name>A0A438KNK0_VITVI</name>
<dbReference type="PANTHER" id="PTHR34072">
    <property type="entry name" value="ENZYMATIC POLYPROTEIN-RELATED"/>
    <property type="match status" value="1"/>
</dbReference>
<protein>
    <submittedName>
        <fullName evidence="8">Retrovirus-related Pol polyprotein from transposon opus</fullName>
    </submittedName>
</protein>
<dbReference type="SUPFAM" id="SSF53098">
    <property type="entry name" value="Ribonuclease H-like"/>
    <property type="match status" value="1"/>
</dbReference>
<dbReference type="FunFam" id="3.10.20.370:FF:000001">
    <property type="entry name" value="Retrovirus-related Pol polyprotein from transposon 17.6-like protein"/>
    <property type="match status" value="1"/>
</dbReference>
<dbReference type="Gene3D" id="3.10.20.370">
    <property type="match status" value="1"/>
</dbReference>
<keyword evidence="4" id="KW-0255">Endonuclease</keyword>
<keyword evidence="1" id="KW-0808">Transferase</keyword>
<dbReference type="InterPro" id="IPR001584">
    <property type="entry name" value="Integrase_cat-core"/>
</dbReference>
<keyword evidence="5" id="KW-0378">Hydrolase</keyword>
<proteinExistence type="predicted"/>